<dbReference type="PROSITE" id="PS50011">
    <property type="entry name" value="PROTEIN_KINASE_DOM"/>
    <property type="match status" value="1"/>
</dbReference>
<proteinExistence type="predicted"/>
<evidence type="ECO:0000313" key="3">
    <source>
        <dbReference type="Proteomes" id="UP000504603"/>
    </source>
</evidence>
<organism evidence="3 4">
    <name type="scientific">Momordica charantia</name>
    <name type="common">Bitter gourd</name>
    <name type="synonym">Balsam pear</name>
    <dbReference type="NCBI Taxonomy" id="3673"/>
    <lineage>
        <taxon>Eukaryota</taxon>
        <taxon>Viridiplantae</taxon>
        <taxon>Streptophyta</taxon>
        <taxon>Embryophyta</taxon>
        <taxon>Tracheophyta</taxon>
        <taxon>Spermatophyta</taxon>
        <taxon>Magnoliopsida</taxon>
        <taxon>eudicotyledons</taxon>
        <taxon>Gunneridae</taxon>
        <taxon>Pentapetalae</taxon>
        <taxon>rosids</taxon>
        <taxon>fabids</taxon>
        <taxon>Cucurbitales</taxon>
        <taxon>Cucurbitaceae</taxon>
        <taxon>Momordiceae</taxon>
        <taxon>Momordica</taxon>
    </lineage>
</organism>
<sequence length="315" mass="36352">MAPTIPFTEEDDISVFDWNKAQFLGKGSYGKVFLGTPTKPDLGFVAIKVAPLWQKTSSLIKEKVVLEQFIGCPEIVQYIGDAVTIKRDDHLVYNLILEYAAGGTLADIIKKQKKLQEEDAKQYLRMILRGLSCIHAKSFVHADLKPTNILAFPLKDGRMQLKIADFGLARIYYKKEERDFYWKNNKMKFVGTTEYMSPESVVGNIDPSLDIWSLGCIFLNMITGECVWNDCLTYEQLITKLVYEGETPTIPEELSDLGKDFLQKCFERNYEERWSVDRLFRHPYLVQENKITNNINFNSLLDYCLNFLDVFSLEL</sequence>
<dbReference type="RefSeq" id="XP_022131647.1">
    <property type="nucleotide sequence ID" value="XM_022275955.1"/>
</dbReference>
<evidence type="ECO:0000256" key="1">
    <source>
        <dbReference type="PROSITE-ProRule" id="PRU10141"/>
    </source>
</evidence>
<gene>
    <name evidence="4" type="primary">LOC111004775</name>
</gene>
<dbReference type="GeneID" id="111004775"/>
<dbReference type="PANTHER" id="PTHR48011:SF51">
    <property type="entry name" value="PROTEIN KINASE SUPERFAMILY PROTEIN"/>
    <property type="match status" value="1"/>
</dbReference>
<feature type="binding site" evidence="1">
    <location>
        <position position="48"/>
    </location>
    <ligand>
        <name>ATP</name>
        <dbReference type="ChEBI" id="CHEBI:30616"/>
    </ligand>
</feature>
<keyword evidence="1" id="KW-0547">Nucleotide-binding</keyword>
<dbReference type="Proteomes" id="UP000504603">
    <property type="component" value="Unplaced"/>
</dbReference>
<dbReference type="Gene3D" id="1.10.510.10">
    <property type="entry name" value="Transferase(Phosphotransferase) domain 1"/>
    <property type="match status" value="1"/>
</dbReference>
<dbReference type="GO" id="GO:0004672">
    <property type="term" value="F:protein kinase activity"/>
    <property type="evidence" value="ECO:0007669"/>
    <property type="project" value="InterPro"/>
</dbReference>
<dbReference type="InterPro" id="IPR052751">
    <property type="entry name" value="Plant_MAPKKK"/>
</dbReference>
<accession>A0A6J1BRL7</accession>
<dbReference type="SMART" id="SM00220">
    <property type="entry name" value="S_TKc"/>
    <property type="match status" value="1"/>
</dbReference>
<dbReference type="InterPro" id="IPR011009">
    <property type="entry name" value="Kinase-like_dom_sf"/>
</dbReference>
<dbReference type="InterPro" id="IPR017441">
    <property type="entry name" value="Protein_kinase_ATP_BS"/>
</dbReference>
<keyword evidence="3" id="KW-1185">Reference proteome</keyword>
<feature type="domain" description="Protein kinase" evidence="2">
    <location>
        <begin position="18"/>
        <end position="285"/>
    </location>
</feature>
<evidence type="ECO:0000259" key="2">
    <source>
        <dbReference type="PROSITE" id="PS50011"/>
    </source>
</evidence>
<evidence type="ECO:0000313" key="4">
    <source>
        <dbReference type="RefSeq" id="XP_022131647.1"/>
    </source>
</evidence>
<keyword evidence="1" id="KW-0067">ATP-binding</keyword>
<dbReference type="PANTHER" id="PTHR48011">
    <property type="entry name" value="CCR4-NOT TRANSCRIPTIONAL COMPLEX SUBUNIT CAF120-RELATED"/>
    <property type="match status" value="1"/>
</dbReference>
<dbReference type="PROSITE" id="PS00107">
    <property type="entry name" value="PROTEIN_KINASE_ATP"/>
    <property type="match status" value="1"/>
</dbReference>
<name>A0A6J1BRL7_MOMCH</name>
<dbReference type="Pfam" id="PF00069">
    <property type="entry name" value="Pkinase"/>
    <property type="match status" value="1"/>
</dbReference>
<reference evidence="4" key="1">
    <citation type="submission" date="2025-08" db="UniProtKB">
        <authorList>
            <consortium name="RefSeq"/>
        </authorList>
    </citation>
    <scope>IDENTIFICATION</scope>
    <source>
        <strain evidence="4">OHB3-1</strain>
    </source>
</reference>
<dbReference type="InterPro" id="IPR000719">
    <property type="entry name" value="Prot_kinase_dom"/>
</dbReference>
<protein>
    <submittedName>
        <fullName evidence="4">Mitogen-activated protein kinase kinase kinase 17-like</fullName>
    </submittedName>
</protein>
<dbReference type="GO" id="GO:0005524">
    <property type="term" value="F:ATP binding"/>
    <property type="evidence" value="ECO:0007669"/>
    <property type="project" value="UniProtKB-UniRule"/>
</dbReference>
<dbReference type="KEGG" id="mcha:111004775"/>
<dbReference type="SUPFAM" id="SSF56112">
    <property type="entry name" value="Protein kinase-like (PK-like)"/>
    <property type="match status" value="1"/>
</dbReference>
<dbReference type="GO" id="GO:0007165">
    <property type="term" value="P:signal transduction"/>
    <property type="evidence" value="ECO:0007669"/>
    <property type="project" value="TreeGrafter"/>
</dbReference>
<dbReference type="AlphaFoldDB" id="A0A6J1BRL7"/>
<dbReference type="OrthoDB" id="25592at2759"/>